<evidence type="ECO:0000256" key="2">
    <source>
        <dbReference type="ARBA" id="ARBA00022490"/>
    </source>
</evidence>
<feature type="region of interest" description="Disordered" evidence="4">
    <location>
        <begin position="298"/>
        <end position="347"/>
    </location>
</feature>
<dbReference type="SUPFAM" id="SSF81995">
    <property type="entry name" value="beta-sandwich domain of Sec23/24"/>
    <property type="match status" value="1"/>
</dbReference>
<evidence type="ECO:0000313" key="6">
    <source>
        <dbReference type="EnsemblMetazoa" id="CLYHEMP017193.1"/>
    </source>
</evidence>
<dbReference type="GeneID" id="136815886"/>
<name>A0A7M5X3K2_9CNID</name>
<evidence type="ECO:0000313" key="7">
    <source>
        <dbReference type="Proteomes" id="UP000594262"/>
    </source>
</evidence>
<dbReference type="PROSITE" id="PS50020">
    <property type="entry name" value="WW_DOMAIN_2"/>
    <property type="match status" value="1"/>
</dbReference>
<sequence>MSTWGQNQPLPPGWEAKYDPTSGRYFFINHQTKETTWNDPRVNYQQPAATGYGGGYQQQYGQQQQYGGYQQQAAAQPAAQPQQSTSTSQPRSSSAGTYQRAQAATRTTTPVAREVETSLTEDSIMGDSVSSSEKQRILRSMKSKLNLFGVTDDLILTTLDASSFDEDMAISVFESMGFKKKGAAQTTSAAKSTNNRWEVGSSSRPARSKSPAKASTSTAAKSTTRAKSPTTSSTSSASASSSRTATATSSKTTTTPSKKTTTKKTTTTKSPTKKVTTTTNDSTASDFDNIMAKINESMSSMSSKQSVLDKKASKTSGGDVSSLLNKKSSSQFKVKTTQQKRSPMPKKTAILSSATGLVQKLQPEGPDPSLVMGANSDELRADRLQTVGRDGSLARGAQRGLARGRERGLAHGKSYSSKGADTSLRCGPNYGLAIGTQRSGMVTAV</sequence>
<feature type="region of interest" description="Disordered" evidence="4">
    <location>
        <begin position="179"/>
        <end position="284"/>
    </location>
</feature>
<protein>
    <recommendedName>
        <fullName evidence="5">WW domain-containing protein</fullName>
    </recommendedName>
</protein>
<dbReference type="EnsemblMetazoa" id="CLYHEMT017193.2">
    <property type="protein sequence ID" value="CLYHEMP017193.2"/>
    <property type="gene ID" value="CLYHEMG017193"/>
</dbReference>
<feature type="compositionally biased region" description="Polar residues" evidence="4">
    <location>
        <begin position="314"/>
        <end position="341"/>
    </location>
</feature>
<dbReference type="EnsemblMetazoa" id="CLYHEMT017193.1">
    <property type="protein sequence ID" value="CLYHEMP017193.1"/>
    <property type="gene ID" value="CLYHEMG017193"/>
</dbReference>
<dbReference type="Pfam" id="PF00397">
    <property type="entry name" value="WW"/>
    <property type="match status" value="1"/>
</dbReference>
<evidence type="ECO:0000256" key="1">
    <source>
        <dbReference type="ARBA" id="ARBA00004496"/>
    </source>
</evidence>
<dbReference type="PROSITE" id="PS01159">
    <property type="entry name" value="WW_DOMAIN_1"/>
    <property type="match status" value="1"/>
</dbReference>
<feature type="region of interest" description="Disordered" evidence="4">
    <location>
        <begin position="32"/>
        <end position="133"/>
    </location>
</feature>
<feature type="region of interest" description="Disordered" evidence="4">
    <location>
        <begin position="393"/>
        <end position="420"/>
    </location>
</feature>
<dbReference type="RefSeq" id="XP_066928436.1">
    <property type="nucleotide sequence ID" value="XM_067072335.1"/>
</dbReference>
<dbReference type="InterPro" id="IPR001202">
    <property type="entry name" value="WW_dom"/>
</dbReference>
<feature type="compositionally biased region" description="Polar residues" evidence="4">
    <location>
        <begin position="184"/>
        <end position="196"/>
    </location>
</feature>
<feature type="region of interest" description="Disordered" evidence="4">
    <location>
        <begin position="1"/>
        <end position="20"/>
    </location>
</feature>
<dbReference type="SMART" id="SM00456">
    <property type="entry name" value="WW"/>
    <property type="match status" value="1"/>
</dbReference>
<dbReference type="SUPFAM" id="SSF51045">
    <property type="entry name" value="WW domain"/>
    <property type="match status" value="1"/>
</dbReference>
<dbReference type="GO" id="GO:0005737">
    <property type="term" value="C:cytoplasm"/>
    <property type="evidence" value="ECO:0007669"/>
    <property type="project" value="UniProtKB-SubCell"/>
</dbReference>
<dbReference type="AlphaFoldDB" id="A0A7M5X3K2"/>
<organism evidence="6 7">
    <name type="scientific">Clytia hemisphaerica</name>
    <dbReference type="NCBI Taxonomy" id="252671"/>
    <lineage>
        <taxon>Eukaryota</taxon>
        <taxon>Metazoa</taxon>
        <taxon>Cnidaria</taxon>
        <taxon>Hydrozoa</taxon>
        <taxon>Hydroidolina</taxon>
        <taxon>Leptothecata</taxon>
        <taxon>Obeliida</taxon>
        <taxon>Clytiidae</taxon>
        <taxon>Clytia</taxon>
    </lineage>
</organism>
<reference evidence="6" key="1">
    <citation type="submission" date="2021-01" db="UniProtKB">
        <authorList>
            <consortium name="EnsemblMetazoa"/>
        </authorList>
    </citation>
    <scope>IDENTIFICATION</scope>
</reference>
<evidence type="ECO:0000256" key="3">
    <source>
        <dbReference type="ARBA" id="ARBA00022553"/>
    </source>
</evidence>
<dbReference type="Gene3D" id="2.20.70.10">
    <property type="match status" value="1"/>
</dbReference>
<dbReference type="CDD" id="cd00201">
    <property type="entry name" value="WW"/>
    <property type="match status" value="1"/>
</dbReference>
<keyword evidence="7" id="KW-1185">Reference proteome</keyword>
<dbReference type="InterPro" id="IPR036020">
    <property type="entry name" value="WW_dom_sf"/>
</dbReference>
<keyword evidence="3" id="KW-0597">Phosphoprotein</keyword>
<keyword evidence="2" id="KW-0963">Cytoplasm</keyword>
<dbReference type="PANTHER" id="PTHR14791">
    <property type="entry name" value="BOMB/KIRA PROTEINS"/>
    <property type="match status" value="1"/>
</dbReference>
<comment type="subcellular location">
    <subcellularLocation>
        <location evidence="1">Cytoplasm</location>
    </subcellularLocation>
</comment>
<evidence type="ECO:0000259" key="5">
    <source>
        <dbReference type="PROSITE" id="PS50020"/>
    </source>
</evidence>
<feature type="domain" description="WW" evidence="5">
    <location>
        <begin position="8"/>
        <end position="42"/>
    </location>
</feature>
<proteinExistence type="predicted"/>
<accession>A0A7M5X3K2</accession>
<feature type="compositionally biased region" description="Low complexity" evidence="4">
    <location>
        <begin position="57"/>
        <end position="112"/>
    </location>
</feature>
<dbReference type="InterPro" id="IPR051105">
    <property type="entry name" value="WWC/KIBRA_Hippo_Reg"/>
</dbReference>
<evidence type="ECO:0000256" key="4">
    <source>
        <dbReference type="SAM" id="MobiDB-lite"/>
    </source>
</evidence>
<dbReference type="PANTHER" id="PTHR14791:SF29">
    <property type="entry name" value="PROTEIN KIBRA"/>
    <property type="match status" value="1"/>
</dbReference>
<feature type="compositionally biased region" description="Low complexity" evidence="4">
    <location>
        <begin position="201"/>
        <end position="284"/>
    </location>
</feature>
<dbReference type="OrthoDB" id="5985237at2759"/>
<dbReference type="Proteomes" id="UP000594262">
    <property type="component" value="Unplaced"/>
</dbReference>